<feature type="chain" id="PRO_5035238744" evidence="1">
    <location>
        <begin position="18"/>
        <end position="200"/>
    </location>
</feature>
<keyword evidence="1" id="KW-0732">Signal</keyword>
<reference evidence="2" key="1">
    <citation type="submission" date="2019-06" db="EMBL/GenBank/DDBJ databases">
        <authorList>
            <person name="Zheng W."/>
        </authorList>
    </citation>
    <scope>NUCLEOTIDE SEQUENCE</scope>
    <source>
        <strain evidence="2">QDHG01</strain>
    </source>
</reference>
<dbReference type="Proteomes" id="UP000785679">
    <property type="component" value="Unassembled WGS sequence"/>
</dbReference>
<name>A0A8J8SZ69_HALGN</name>
<gene>
    <name evidence="2" type="ORF">FGO68_gene7171</name>
</gene>
<evidence type="ECO:0000313" key="3">
    <source>
        <dbReference type="Proteomes" id="UP000785679"/>
    </source>
</evidence>
<keyword evidence="3" id="KW-1185">Reference proteome</keyword>
<organism evidence="2 3">
    <name type="scientific">Halteria grandinella</name>
    <dbReference type="NCBI Taxonomy" id="5974"/>
    <lineage>
        <taxon>Eukaryota</taxon>
        <taxon>Sar</taxon>
        <taxon>Alveolata</taxon>
        <taxon>Ciliophora</taxon>
        <taxon>Intramacronucleata</taxon>
        <taxon>Spirotrichea</taxon>
        <taxon>Stichotrichia</taxon>
        <taxon>Sporadotrichida</taxon>
        <taxon>Halteriidae</taxon>
        <taxon>Halteria</taxon>
    </lineage>
</organism>
<protein>
    <submittedName>
        <fullName evidence="2">Uncharacterized protein</fullName>
    </submittedName>
</protein>
<proteinExistence type="predicted"/>
<feature type="signal peptide" evidence="1">
    <location>
        <begin position="1"/>
        <end position="17"/>
    </location>
</feature>
<evidence type="ECO:0000256" key="1">
    <source>
        <dbReference type="SAM" id="SignalP"/>
    </source>
</evidence>
<dbReference type="EMBL" id="RRYP01015073">
    <property type="protein sequence ID" value="TNV75678.1"/>
    <property type="molecule type" value="Genomic_DNA"/>
</dbReference>
<dbReference type="OrthoDB" id="4074350at2759"/>
<accession>A0A8J8SZ69</accession>
<dbReference type="AlphaFoldDB" id="A0A8J8SZ69"/>
<comment type="caution">
    <text evidence="2">The sequence shown here is derived from an EMBL/GenBank/DDBJ whole genome shotgun (WGS) entry which is preliminary data.</text>
</comment>
<sequence length="200" mass="21938">MKLVALTFLAIVGIASADQAVCTQDCMETYIEAVYSDPKNANKYVDDYQECVYSCQGFGAVAALSTCSSCVSTYQYCVSNSPYNWQSCLSSYNSCLGGCNWSKVESKVAEPKTMQADLAPCVGCVNTYETCVTNDPYDWQQCLNTYNGCLGSCSWQNKQPVALATCTQCVNTYQACVKKYPSKQQSCANNYYICLGNCSR</sequence>
<evidence type="ECO:0000313" key="2">
    <source>
        <dbReference type="EMBL" id="TNV75678.1"/>
    </source>
</evidence>